<protein>
    <submittedName>
        <fullName evidence="1">Uncharacterized protein</fullName>
    </submittedName>
</protein>
<dbReference type="KEGG" id="nbg:DV706_17570"/>
<evidence type="ECO:0000313" key="2">
    <source>
        <dbReference type="Proteomes" id="UP000296822"/>
    </source>
</evidence>
<gene>
    <name evidence="1" type="ORF">DV706_17570</name>
</gene>
<dbReference type="Proteomes" id="UP000296822">
    <property type="component" value="Plasmid unnamed1"/>
</dbReference>
<name>A0A4D6HTY5_9EURY</name>
<organism evidence="1 2">
    <name type="scientific">Natronorubrum bangense</name>
    <dbReference type="NCBI Taxonomy" id="61858"/>
    <lineage>
        <taxon>Archaea</taxon>
        <taxon>Methanobacteriati</taxon>
        <taxon>Methanobacteriota</taxon>
        <taxon>Stenosarchaea group</taxon>
        <taxon>Halobacteria</taxon>
        <taxon>Halobacteriales</taxon>
        <taxon>Natrialbaceae</taxon>
        <taxon>Natronorubrum</taxon>
    </lineage>
</organism>
<geneLocation type="plasmid" evidence="1">
    <name>unnamed1</name>
</geneLocation>
<evidence type="ECO:0000313" key="1">
    <source>
        <dbReference type="EMBL" id="QCC56347.1"/>
    </source>
</evidence>
<accession>A0A4D6HTY5</accession>
<proteinExistence type="predicted"/>
<dbReference type="EMBL" id="CP031306">
    <property type="protein sequence ID" value="QCC56347.1"/>
    <property type="molecule type" value="Genomic_DNA"/>
</dbReference>
<dbReference type="AlphaFoldDB" id="A0A4D6HTY5"/>
<keyword evidence="1" id="KW-0614">Plasmid</keyword>
<reference evidence="1 2" key="1">
    <citation type="journal article" date="2019" name="Nat. Commun.">
        <title>A new type of DNA phosphorothioation-based antiviral system in archaea.</title>
        <authorList>
            <person name="Xiong L."/>
            <person name="Liu S."/>
            <person name="Chen S."/>
            <person name="Xiao Y."/>
            <person name="Zhu B."/>
            <person name="Gao Y."/>
            <person name="Zhang Y."/>
            <person name="Chen B."/>
            <person name="Luo J."/>
            <person name="Deng Z."/>
            <person name="Chen X."/>
            <person name="Wang L."/>
            <person name="Chen S."/>
        </authorList>
    </citation>
    <scope>NUCLEOTIDE SEQUENCE [LARGE SCALE GENOMIC DNA]</scope>
    <source>
        <strain evidence="1 2">JCM 10635</strain>
        <plasmid evidence="1 2">unnamed1</plasmid>
    </source>
</reference>
<sequence>MNRLGVTWFETRNVSSLSGIEAYARSATPRVRLITKIFDSRPTPGIRTAPPVDSILPIGLEHADGWIGFRRAGDTALMMRFDHRDEHVSTSFAFGPTGGLVF</sequence>